<sequence>MAIIQENGDYFYLSSFLITVTGTKTDEHHQPLSSQTQQNDNQKLRAQSRNSDYGKKSNDMKAVADMHSVYQQHLVGPNVASAIAPHESNKNEKKDLWSRFGGKEASNSATSESSNGKKGKLQTVGSVIGDIIGVLVSEIARFFGSIVSDVAREVTAHGFVSLFKQIADITGISRNGHQDHGTAMGSTLS</sequence>
<organism evidence="2">
    <name type="scientific">Dermatophagoides farinae</name>
    <name type="common">American house dust mite</name>
    <dbReference type="NCBI Taxonomy" id="6954"/>
    <lineage>
        <taxon>Eukaryota</taxon>
        <taxon>Metazoa</taxon>
        <taxon>Ecdysozoa</taxon>
        <taxon>Arthropoda</taxon>
        <taxon>Chelicerata</taxon>
        <taxon>Arachnida</taxon>
        <taxon>Acari</taxon>
        <taxon>Acariformes</taxon>
        <taxon>Sarcoptiformes</taxon>
        <taxon>Astigmata</taxon>
        <taxon>Psoroptidia</taxon>
        <taxon>Analgoidea</taxon>
        <taxon>Pyroglyphidae</taxon>
        <taxon>Dermatophagoidinae</taxon>
        <taxon>Dermatophagoides</taxon>
    </lineage>
</organism>
<comment type="caution">
    <text evidence="2">The sequence shown here is derived from an EMBL/GenBank/DDBJ whole genome shotgun (WGS) entry which is preliminary data.</text>
</comment>
<name>A0A9D4P0A4_DERFA</name>
<feature type="compositionally biased region" description="Polar residues" evidence="1">
    <location>
        <begin position="31"/>
        <end position="51"/>
    </location>
</feature>
<dbReference type="Proteomes" id="UP000828236">
    <property type="component" value="Unassembled WGS sequence"/>
</dbReference>
<proteinExistence type="predicted"/>
<dbReference type="EMBL" id="SDOV01000004">
    <property type="protein sequence ID" value="KAH7641578.1"/>
    <property type="molecule type" value="Genomic_DNA"/>
</dbReference>
<dbReference type="AlphaFoldDB" id="A0A9D4P0A4"/>
<evidence type="ECO:0000256" key="1">
    <source>
        <dbReference type="SAM" id="MobiDB-lite"/>
    </source>
</evidence>
<reference evidence="2" key="2">
    <citation type="journal article" date="2021" name="World Allergy Organ. J.">
        <title>Chromosome-level assembly of Dermatophagoides farinae genome and transcriptome reveals two novel allergens Der f 37 and Der f 39.</title>
        <authorList>
            <person name="Chen J."/>
            <person name="Cai Z."/>
            <person name="Fan D."/>
            <person name="Hu J."/>
            <person name="Hou Y."/>
            <person name="He Y."/>
            <person name="Zhang Z."/>
            <person name="Zhao Z."/>
            <person name="Gao P."/>
            <person name="Hu W."/>
            <person name="Sun J."/>
            <person name="Li J."/>
            <person name="Ji K."/>
        </authorList>
    </citation>
    <scope>NUCLEOTIDE SEQUENCE</scope>
    <source>
        <strain evidence="2">JKM2019</strain>
    </source>
</reference>
<accession>A0A9D4P0A4</accession>
<gene>
    <name evidence="2" type="ORF">HUG17_4623</name>
</gene>
<protein>
    <submittedName>
        <fullName evidence="2">Uncharacterized protein</fullName>
    </submittedName>
</protein>
<evidence type="ECO:0000313" key="2">
    <source>
        <dbReference type="EMBL" id="KAH7641578.1"/>
    </source>
</evidence>
<reference evidence="2" key="1">
    <citation type="submission" date="2020-06" db="EMBL/GenBank/DDBJ databases">
        <authorList>
            <person name="Ji K."/>
            <person name="Li J."/>
        </authorList>
    </citation>
    <scope>NUCLEOTIDE SEQUENCE</scope>
    <source>
        <strain evidence="2">JKM2019</strain>
        <tissue evidence="2">Whole body</tissue>
    </source>
</reference>
<feature type="region of interest" description="Disordered" evidence="1">
    <location>
        <begin position="27"/>
        <end position="58"/>
    </location>
</feature>